<reference evidence="1 2" key="1">
    <citation type="journal article" date="2013" name="Nat. Genet.">
        <title>The high-quality draft genome of peach (Prunus persica) identifies unique patterns of genetic diversity, domestication and genome evolution.</title>
        <authorList>
            <consortium name="International Peach Genome Initiative"/>
            <person name="Verde I."/>
            <person name="Abbott A.G."/>
            <person name="Scalabrin S."/>
            <person name="Jung S."/>
            <person name="Shu S."/>
            <person name="Marroni F."/>
            <person name="Zhebentyayeva T."/>
            <person name="Dettori M.T."/>
            <person name="Grimwood J."/>
            <person name="Cattonaro F."/>
            <person name="Zuccolo A."/>
            <person name="Rossini L."/>
            <person name="Jenkins J."/>
            <person name="Vendramin E."/>
            <person name="Meisel L.A."/>
            <person name="Decroocq V."/>
            <person name="Sosinski B."/>
            <person name="Prochnik S."/>
            <person name="Mitros T."/>
            <person name="Policriti A."/>
            <person name="Cipriani G."/>
            <person name="Dondini L."/>
            <person name="Ficklin S."/>
            <person name="Goodstein D.M."/>
            <person name="Xuan P."/>
            <person name="Del Fabbro C."/>
            <person name="Aramini V."/>
            <person name="Copetti D."/>
            <person name="Gonzalez S."/>
            <person name="Horner D.S."/>
            <person name="Falchi R."/>
            <person name="Lucas S."/>
            <person name="Mica E."/>
            <person name="Maldonado J."/>
            <person name="Lazzari B."/>
            <person name="Bielenberg D."/>
            <person name="Pirona R."/>
            <person name="Miculan M."/>
            <person name="Barakat A."/>
            <person name="Testolin R."/>
            <person name="Stella A."/>
            <person name="Tartarini S."/>
            <person name="Tonutti P."/>
            <person name="Arus P."/>
            <person name="Orellana A."/>
            <person name="Wells C."/>
            <person name="Main D."/>
            <person name="Vizzotto G."/>
            <person name="Silva H."/>
            <person name="Salamini F."/>
            <person name="Schmutz J."/>
            <person name="Morgante M."/>
            <person name="Rokhsar D.S."/>
        </authorList>
    </citation>
    <scope>NUCLEOTIDE SEQUENCE [LARGE SCALE GENOMIC DNA]</scope>
    <source>
        <strain evidence="2">cv. Nemared</strain>
    </source>
</reference>
<name>A0A251PSP8_PRUPE</name>
<dbReference type="AlphaFoldDB" id="A0A251PSP8"/>
<gene>
    <name evidence="1" type="ORF">PRUPE_4G288300</name>
</gene>
<sequence length="69" mass="7832">MVRLKFPIAPFSLCSQSNPAPKTRSLMSLMFSKFDSTSSLTEVTANHPIVAWQSCCFRLFVRSYAQVDR</sequence>
<evidence type="ECO:0000313" key="2">
    <source>
        <dbReference type="Proteomes" id="UP000006882"/>
    </source>
</evidence>
<proteinExistence type="predicted"/>
<dbReference type="Proteomes" id="UP000006882">
    <property type="component" value="Chromosome G4"/>
</dbReference>
<protein>
    <submittedName>
        <fullName evidence="1">Uncharacterized protein</fullName>
    </submittedName>
</protein>
<keyword evidence="2" id="KW-1185">Reference proteome</keyword>
<dbReference type="EMBL" id="CM007654">
    <property type="protein sequence ID" value="ONI14609.1"/>
    <property type="molecule type" value="Genomic_DNA"/>
</dbReference>
<organism evidence="1 2">
    <name type="scientific">Prunus persica</name>
    <name type="common">Peach</name>
    <name type="synonym">Amygdalus persica</name>
    <dbReference type="NCBI Taxonomy" id="3760"/>
    <lineage>
        <taxon>Eukaryota</taxon>
        <taxon>Viridiplantae</taxon>
        <taxon>Streptophyta</taxon>
        <taxon>Embryophyta</taxon>
        <taxon>Tracheophyta</taxon>
        <taxon>Spermatophyta</taxon>
        <taxon>Magnoliopsida</taxon>
        <taxon>eudicotyledons</taxon>
        <taxon>Gunneridae</taxon>
        <taxon>Pentapetalae</taxon>
        <taxon>rosids</taxon>
        <taxon>fabids</taxon>
        <taxon>Rosales</taxon>
        <taxon>Rosaceae</taxon>
        <taxon>Amygdaloideae</taxon>
        <taxon>Amygdaleae</taxon>
        <taxon>Prunus</taxon>
    </lineage>
</organism>
<dbReference type="Gramene" id="ONI14609">
    <property type="protein sequence ID" value="ONI14609"/>
    <property type="gene ID" value="PRUPE_4G288300"/>
</dbReference>
<evidence type="ECO:0000313" key="1">
    <source>
        <dbReference type="EMBL" id="ONI14609.1"/>
    </source>
</evidence>
<accession>A0A251PSP8</accession>